<dbReference type="SUPFAM" id="SSF110296">
    <property type="entry name" value="Oligoxyloglucan reducing end-specific cellobiohydrolase"/>
    <property type="match status" value="1"/>
</dbReference>
<dbReference type="EMBL" id="JACJFM010000039">
    <property type="protein sequence ID" value="MBB1488957.1"/>
    <property type="molecule type" value="Genomic_DNA"/>
</dbReference>
<reference evidence="2 3" key="1">
    <citation type="submission" date="2020-08" db="EMBL/GenBank/DDBJ databases">
        <title>Oceanospirillum sp. nov. isolated from marine sediment.</title>
        <authorList>
            <person name="Ji X."/>
        </authorList>
    </citation>
    <scope>NUCLEOTIDE SEQUENCE [LARGE SCALE GENOMIC DNA]</scope>
    <source>
        <strain evidence="2 3">D5</strain>
    </source>
</reference>
<dbReference type="Proteomes" id="UP000565262">
    <property type="component" value="Unassembled WGS sequence"/>
</dbReference>
<sequence>MYIRKTLAACTLFLATQASANEQLEFLGTPYMDTYPGGDQTYARNVWDMQLFNDRIYIGAGNSSNSGPAANAGRVPVIYYSITENKFVHEYTAAEEQLDKFKEQDSILFLPGHDATQKWTLGNIYYNTGSDWVKKRTLPEALHVYDIAVIGNQVFAAVGLNGSGAVYISEDNGNTWSSHSLGSGRVYSFITFRGQLFATRTFRTDSPDKVSVYKWNNIYSSFEPRPDLNTSSLFPSTIIGSDSVKIFNSETSDNSTIYLAGYKHNDHQNKPISAYSITMKTESSATVDKVKLPVGYTPRDVIYRDNQFYILATDKTESGYSNAVFAGSPGQKSSWRQVVQFNYPSFSRSFEKTSNGCFYFGIGSEIESSSNWSFDELKSETGNIMRICI</sequence>
<feature type="signal peptide" evidence="1">
    <location>
        <begin position="1"/>
        <end position="20"/>
    </location>
</feature>
<evidence type="ECO:0000256" key="1">
    <source>
        <dbReference type="SAM" id="SignalP"/>
    </source>
</evidence>
<name>A0A839IX56_9GAMM</name>
<keyword evidence="3" id="KW-1185">Reference proteome</keyword>
<feature type="chain" id="PRO_5032509867" description="Sortilin N-terminal domain-containing protein" evidence="1">
    <location>
        <begin position="21"/>
        <end position="389"/>
    </location>
</feature>
<keyword evidence="1" id="KW-0732">Signal</keyword>
<organism evidence="2 3">
    <name type="scientific">Oceanospirillum sediminis</name>
    <dbReference type="NCBI Taxonomy" id="2760088"/>
    <lineage>
        <taxon>Bacteria</taxon>
        <taxon>Pseudomonadati</taxon>
        <taxon>Pseudomonadota</taxon>
        <taxon>Gammaproteobacteria</taxon>
        <taxon>Oceanospirillales</taxon>
        <taxon>Oceanospirillaceae</taxon>
        <taxon>Oceanospirillum</taxon>
    </lineage>
</organism>
<dbReference type="AlphaFoldDB" id="A0A839IX56"/>
<evidence type="ECO:0000313" key="2">
    <source>
        <dbReference type="EMBL" id="MBB1488957.1"/>
    </source>
</evidence>
<evidence type="ECO:0008006" key="4">
    <source>
        <dbReference type="Google" id="ProtNLM"/>
    </source>
</evidence>
<proteinExistence type="predicted"/>
<protein>
    <recommendedName>
        <fullName evidence="4">Sortilin N-terminal domain-containing protein</fullName>
    </recommendedName>
</protein>
<evidence type="ECO:0000313" key="3">
    <source>
        <dbReference type="Proteomes" id="UP000565262"/>
    </source>
</evidence>
<accession>A0A839IX56</accession>
<comment type="caution">
    <text evidence="2">The sequence shown here is derived from an EMBL/GenBank/DDBJ whole genome shotgun (WGS) entry which is preliminary data.</text>
</comment>
<dbReference type="RefSeq" id="WP_182810729.1">
    <property type="nucleotide sequence ID" value="NZ_JACJFM010000039.1"/>
</dbReference>
<gene>
    <name evidence="2" type="ORF">H4O21_20310</name>
</gene>